<dbReference type="GO" id="GO:0003677">
    <property type="term" value="F:DNA binding"/>
    <property type="evidence" value="ECO:0007669"/>
    <property type="project" value="InterPro"/>
</dbReference>
<proteinExistence type="inferred from homology"/>
<organism evidence="7 8">
    <name type="scientific">Passalora fulva</name>
    <name type="common">Tomato leaf mold</name>
    <name type="synonym">Cladosporium fulvum</name>
    <dbReference type="NCBI Taxonomy" id="5499"/>
    <lineage>
        <taxon>Eukaryota</taxon>
        <taxon>Fungi</taxon>
        <taxon>Dikarya</taxon>
        <taxon>Ascomycota</taxon>
        <taxon>Pezizomycotina</taxon>
        <taxon>Dothideomycetes</taxon>
        <taxon>Dothideomycetidae</taxon>
        <taxon>Mycosphaerellales</taxon>
        <taxon>Mycosphaerellaceae</taxon>
        <taxon>Fulvia</taxon>
    </lineage>
</organism>
<protein>
    <submittedName>
        <fullName evidence="7">DNA-directed RNA polymerase I subunit rpa49</fullName>
    </submittedName>
</protein>
<dbReference type="EMBL" id="CP090168">
    <property type="protein sequence ID" value="UJO19048.1"/>
    <property type="molecule type" value="Genomic_DNA"/>
</dbReference>
<dbReference type="OMA" id="LWNHYVA"/>
<dbReference type="InterPro" id="IPR009668">
    <property type="entry name" value="RNA_pol-assoc_fac_A49-like"/>
</dbReference>
<reference evidence="7" key="2">
    <citation type="journal article" date="2022" name="Microb. Genom.">
        <title>A chromosome-scale genome assembly of the tomato pathogen Cladosporium fulvum reveals a compartmentalized genome architecture and the presence of a dispensable chromosome.</title>
        <authorList>
            <person name="Zaccaron A.Z."/>
            <person name="Chen L.H."/>
            <person name="Samaras A."/>
            <person name="Stergiopoulos I."/>
        </authorList>
    </citation>
    <scope>NUCLEOTIDE SEQUENCE</scope>
    <source>
        <strain evidence="7">Race5_Kim</strain>
    </source>
</reference>
<dbReference type="GeneID" id="71986501"/>
<evidence type="ECO:0000256" key="5">
    <source>
        <dbReference type="ARBA" id="ARBA00023242"/>
    </source>
</evidence>
<dbReference type="GO" id="GO:0005730">
    <property type="term" value="C:nucleolus"/>
    <property type="evidence" value="ECO:0007669"/>
    <property type="project" value="UniProtKB-SubCell"/>
</dbReference>
<evidence type="ECO:0000256" key="6">
    <source>
        <dbReference type="SAM" id="MobiDB-lite"/>
    </source>
</evidence>
<feature type="region of interest" description="Disordered" evidence="6">
    <location>
        <begin position="1"/>
        <end position="24"/>
    </location>
</feature>
<accession>A0A9Q8PAT4</accession>
<evidence type="ECO:0000313" key="8">
    <source>
        <dbReference type="Proteomes" id="UP000756132"/>
    </source>
</evidence>
<sequence length="437" mass="48518">MAEKDSKKRKRQSNGVDGPSKKVVIAGNGDKMKVTYSEDTCPVLLSAPGVNAPKVPFKAWSKATSSKRTGAVKPATHHLLLHSSQHPRLDYTATPHTLDGAQQLSHYVAVYDPATKQLRVTPAHHLNLRSTLRSEAQEKEEERLTIAKQREALGKEFGTKKAKKAIESKTTNAISQDTKGKGKATDSQNAILESVGDVTAGAAAKNEDEEAEALLAAKPIPRPNLTAENVEDVYTFDTLIPPSDARLVPIKDWQEKAREDEDIKFSHRFPAFRVGAVGKSDDHTKLTALRYLTLLLEFHDALSNAGRAGKKVPKKEIIAKRFSAWPSQLVDAVRRRFADETGQALGKWQQDNLYTHICALSLYIDGWTTNASNLKDDLKLEQRVISQYFHELGCKVSTPTETEANRYNLKKAEKAVTRFARLKLPLDFPKPRAGRKK</sequence>
<dbReference type="AlphaFoldDB" id="A0A9Q8PAT4"/>
<evidence type="ECO:0000313" key="7">
    <source>
        <dbReference type="EMBL" id="UJO19048.1"/>
    </source>
</evidence>
<dbReference type="Proteomes" id="UP000756132">
    <property type="component" value="Chromosome 6"/>
</dbReference>
<dbReference type="KEGG" id="ffu:CLAFUR5_06623"/>
<name>A0A9Q8PAT4_PASFU</name>
<evidence type="ECO:0000256" key="4">
    <source>
        <dbReference type="ARBA" id="ARBA00023163"/>
    </source>
</evidence>
<dbReference type="PANTHER" id="PTHR14440">
    <property type="entry name" value="DNA-DIRECTED RNA POLYMERASE I SUBUNIT RPA49"/>
    <property type="match status" value="1"/>
</dbReference>
<dbReference type="RefSeq" id="XP_047763414.1">
    <property type="nucleotide sequence ID" value="XM_047905771.1"/>
</dbReference>
<evidence type="ECO:0000256" key="1">
    <source>
        <dbReference type="ARBA" id="ARBA00004604"/>
    </source>
</evidence>
<reference evidence="7" key="1">
    <citation type="submission" date="2021-12" db="EMBL/GenBank/DDBJ databases">
        <authorList>
            <person name="Zaccaron A."/>
            <person name="Stergiopoulos I."/>
        </authorList>
    </citation>
    <scope>NUCLEOTIDE SEQUENCE</scope>
    <source>
        <strain evidence="7">Race5_Kim</strain>
    </source>
</reference>
<dbReference type="Pfam" id="PF06870">
    <property type="entry name" value="RNA_pol_I_A49"/>
    <property type="match status" value="1"/>
</dbReference>
<dbReference type="GO" id="GO:0006351">
    <property type="term" value="P:DNA-templated transcription"/>
    <property type="evidence" value="ECO:0007669"/>
    <property type="project" value="InterPro"/>
</dbReference>
<keyword evidence="3 7" id="KW-0240">DNA-directed RNA polymerase</keyword>
<comment type="similarity">
    <text evidence="2">Belongs to the eukaryotic RPA49/POLR1E RNA polymerase subunit family.</text>
</comment>
<evidence type="ECO:0000256" key="2">
    <source>
        <dbReference type="ARBA" id="ARBA00009430"/>
    </source>
</evidence>
<gene>
    <name evidence="7" type="ORF">CLAFUR5_06623</name>
</gene>
<comment type="subcellular location">
    <subcellularLocation>
        <location evidence="1">Nucleus</location>
        <location evidence="1">Nucleolus</location>
    </subcellularLocation>
</comment>
<dbReference type="GO" id="GO:0000428">
    <property type="term" value="C:DNA-directed RNA polymerase complex"/>
    <property type="evidence" value="ECO:0007669"/>
    <property type="project" value="UniProtKB-KW"/>
</dbReference>
<keyword evidence="4" id="KW-0804">Transcription</keyword>
<evidence type="ECO:0000256" key="3">
    <source>
        <dbReference type="ARBA" id="ARBA00022478"/>
    </source>
</evidence>
<keyword evidence="8" id="KW-1185">Reference proteome</keyword>
<dbReference type="OrthoDB" id="532500at2759"/>
<keyword evidence="5" id="KW-0539">Nucleus</keyword>